<dbReference type="AlphaFoldDB" id="A0A8J2PGF4"/>
<feature type="non-terminal residue" evidence="1">
    <location>
        <position position="1"/>
    </location>
</feature>
<evidence type="ECO:0000313" key="2">
    <source>
        <dbReference type="Proteomes" id="UP000708208"/>
    </source>
</evidence>
<dbReference type="Proteomes" id="UP000708208">
    <property type="component" value="Unassembled WGS sequence"/>
</dbReference>
<dbReference type="EMBL" id="CAJVCH010293662">
    <property type="protein sequence ID" value="CAG7785309.1"/>
    <property type="molecule type" value="Genomic_DNA"/>
</dbReference>
<comment type="caution">
    <text evidence="1">The sequence shown here is derived from an EMBL/GenBank/DDBJ whole genome shotgun (WGS) entry which is preliminary data.</text>
</comment>
<reference evidence="1" key="1">
    <citation type="submission" date="2021-06" db="EMBL/GenBank/DDBJ databases">
        <authorList>
            <person name="Hodson N. C."/>
            <person name="Mongue J. A."/>
            <person name="Jaron S. K."/>
        </authorList>
    </citation>
    <scope>NUCLEOTIDE SEQUENCE</scope>
</reference>
<protein>
    <recommendedName>
        <fullName evidence="3">WAP domain-containing protein</fullName>
    </recommendedName>
</protein>
<organism evidence="1 2">
    <name type="scientific">Allacma fusca</name>
    <dbReference type="NCBI Taxonomy" id="39272"/>
    <lineage>
        <taxon>Eukaryota</taxon>
        <taxon>Metazoa</taxon>
        <taxon>Ecdysozoa</taxon>
        <taxon>Arthropoda</taxon>
        <taxon>Hexapoda</taxon>
        <taxon>Collembola</taxon>
        <taxon>Symphypleona</taxon>
        <taxon>Sminthuridae</taxon>
        <taxon>Allacma</taxon>
    </lineage>
</organism>
<evidence type="ECO:0008006" key="3">
    <source>
        <dbReference type="Google" id="ProtNLM"/>
    </source>
</evidence>
<evidence type="ECO:0000313" key="1">
    <source>
        <dbReference type="EMBL" id="CAG7785309.1"/>
    </source>
</evidence>
<gene>
    <name evidence="1" type="ORF">AFUS01_LOCUS23941</name>
</gene>
<name>A0A8J2PGF4_9HEXA</name>
<keyword evidence="2" id="KW-1185">Reference proteome</keyword>
<proteinExistence type="predicted"/>
<sequence length="249" mass="28320">QFVCTQSNPHKESFIFGKKISISRNSVTEVSSNAMDKYDSSWGKDDLHFVGASITINSPRAASSTIIFGGLFRKVTFFSAYAVTMREQMTATKRSRAIVYEDKYISSIKYLIGSDFTSSNYTRTNTLRISRTKMKTGLVIIVVISVAGFMVRSEDEKKSLRKRWIYDSDELVWNHCPMVYCPTKCEKPGPQECKKHEDCGEKKKCCTFCCWTRKSSKVFVIPPQGPVAGVIKWLGKALTLNERIFLYTQ</sequence>
<accession>A0A8J2PGF4</accession>